<evidence type="ECO:0000256" key="2">
    <source>
        <dbReference type="ARBA" id="ARBA00022448"/>
    </source>
</evidence>
<comment type="subcellular location">
    <subcellularLocation>
        <location evidence="1 11">Membrane</location>
        <topology evidence="1 11">Multi-pass membrane protein</topology>
    </subcellularLocation>
</comment>
<feature type="region of interest" description="Disordered" evidence="12">
    <location>
        <begin position="733"/>
        <end position="838"/>
    </location>
</feature>
<dbReference type="SUPFAM" id="SSF81340">
    <property type="entry name" value="Clc chloride channel"/>
    <property type="match status" value="1"/>
</dbReference>
<evidence type="ECO:0000256" key="7">
    <source>
        <dbReference type="ARBA" id="ARBA00023122"/>
    </source>
</evidence>
<evidence type="ECO:0000256" key="4">
    <source>
        <dbReference type="ARBA" id="ARBA00022737"/>
    </source>
</evidence>
<evidence type="ECO:0000256" key="3">
    <source>
        <dbReference type="ARBA" id="ARBA00022692"/>
    </source>
</evidence>
<dbReference type="EMBL" id="VLTL01000028">
    <property type="protein sequence ID" value="KAA0168354.1"/>
    <property type="molecule type" value="Genomic_DNA"/>
</dbReference>
<feature type="region of interest" description="Disordered" evidence="12">
    <location>
        <begin position="875"/>
        <end position="940"/>
    </location>
</feature>
<feature type="compositionally biased region" description="Low complexity" evidence="12">
    <location>
        <begin position="909"/>
        <end position="925"/>
    </location>
</feature>
<evidence type="ECO:0000256" key="6">
    <source>
        <dbReference type="ARBA" id="ARBA00023065"/>
    </source>
</evidence>
<keyword evidence="5 11" id="KW-1133">Transmembrane helix</keyword>
<dbReference type="AlphaFoldDB" id="A0A5A8D9N4"/>
<evidence type="ECO:0000256" key="11">
    <source>
        <dbReference type="RuleBase" id="RU361221"/>
    </source>
</evidence>
<protein>
    <recommendedName>
        <fullName evidence="11">Chloride channel protein</fullName>
    </recommendedName>
</protein>
<keyword evidence="6 11" id="KW-0406">Ion transport</keyword>
<dbReference type="GO" id="GO:0016020">
    <property type="term" value="C:membrane"/>
    <property type="evidence" value="ECO:0007669"/>
    <property type="project" value="UniProtKB-SubCell"/>
</dbReference>
<dbReference type="Proteomes" id="UP000325113">
    <property type="component" value="Unassembled WGS sequence"/>
</dbReference>
<dbReference type="Gene3D" id="3.10.580.10">
    <property type="entry name" value="CBS-domain"/>
    <property type="match status" value="1"/>
</dbReference>
<evidence type="ECO:0000313" key="15">
    <source>
        <dbReference type="EMBL" id="KAA0168354.1"/>
    </source>
</evidence>
<dbReference type="PRINTS" id="PR00762">
    <property type="entry name" value="CLCHANNEL"/>
</dbReference>
<feature type="compositionally biased region" description="Basic residues" evidence="12">
    <location>
        <begin position="816"/>
        <end position="826"/>
    </location>
</feature>
<dbReference type="InterPro" id="IPR051280">
    <property type="entry name" value="Cl-channel/antiporter"/>
</dbReference>
<evidence type="ECO:0000256" key="5">
    <source>
        <dbReference type="ARBA" id="ARBA00022989"/>
    </source>
</evidence>
<feature type="transmembrane region" description="Helical" evidence="11">
    <location>
        <begin position="347"/>
        <end position="366"/>
    </location>
</feature>
<dbReference type="PANTHER" id="PTHR11689">
    <property type="entry name" value="CHLORIDE CHANNEL PROTEIN CLC FAMILY MEMBER"/>
    <property type="match status" value="1"/>
</dbReference>
<feature type="transmembrane region" description="Helical" evidence="11">
    <location>
        <begin position="518"/>
        <end position="541"/>
    </location>
</feature>
<evidence type="ECO:0000313" key="14">
    <source>
        <dbReference type="EMBL" id="KAA0161935.1"/>
    </source>
</evidence>
<dbReference type="Pfam" id="PF00571">
    <property type="entry name" value="CBS"/>
    <property type="match status" value="1"/>
</dbReference>
<dbReference type="InterPro" id="IPR001807">
    <property type="entry name" value="ClC"/>
</dbReference>
<evidence type="ECO:0000313" key="16">
    <source>
        <dbReference type="Proteomes" id="UP000324907"/>
    </source>
</evidence>
<dbReference type="EMBL" id="VLTM01000031">
    <property type="protein sequence ID" value="KAA0161935.1"/>
    <property type="molecule type" value="Genomic_DNA"/>
</dbReference>
<reference evidence="16 17" key="1">
    <citation type="submission" date="2019-07" db="EMBL/GenBank/DDBJ databases">
        <title>Genomes of Cafeteria roenbergensis.</title>
        <authorList>
            <person name="Fischer M.G."/>
            <person name="Hackl T."/>
            <person name="Roman M."/>
        </authorList>
    </citation>
    <scope>NUCLEOTIDE SEQUENCE [LARGE SCALE GENOMIC DNA]</scope>
    <source>
        <strain evidence="14 17">Cflag</strain>
        <strain evidence="15 16">RCC970-E3</strain>
    </source>
</reference>
<feature type="transmembrane region" description="Helical" evidence="11">
    <location>
        <begin position="397"/>
        <end position="421"/>
    </location>
</feature>
<dbReference type="Proteomes" id="UP000324907">
    <property type="component" value="Unassembled WGS sequence"/>
</dbReference>
<comment type="caution">
    <text evidence="11">Lacks conserved residue(s) required for the propagation of feature annotation.</text>
</comment>
<organism evidence="14 17">
    <name type="scientific">Cafeteria roenbergensis</name>
    <name type="common">Marine flagellate</name>
    <dbReference type="NCBI Taxonomy" id="33653"/>
    <lineage>
        <taxon>Eukaryota</taxon>
        <taxon>Sar</taxon>
        <taxon>Stramenopiles</taxon>
        <taxon>Bigyra</taxon>
        <taxon>Opalozoa</taxon>
        <taxon>Bicosoecida</taxon>
        <taxon>Cafeteriaceae</taxon>
        <taxon>Cafeteria</taxon>
    </lineage>
</organism>
<keyword evidence="7 10" id="KW-0129">CBS domain</keyword>
<evidence type="ECO:0000313" key="17">
    <source>
        <dbReference type="Proteomes" id="UP000325113"/>
    </source>
</evidence>
<dbReference type="InterPro" id="IPR014743">
    <property type="entry name" value="Cl-channel_core"/>
</dbReference>
<keyword evidence="8 11" id="KW-0472">Membrane</keyword>
<feature type="transmembrane region" description="Helical" evidence="11">
    <location>
        <begin position="441"/>
        <end position="462"/>
    </location>
</feature>
<sequence length="1119" mass="118297">MAALGHHLYGDAAYGCNAGKSQALLSPEERDIDAESGMDGRQGLHMRAGTHHQADMFDPDYYPTPERSIGPDVSQLATVRLGRDKGGKETSKRLESFDFDPWDSLIWRVHIANILSGREGRCCPRRESGLTRFGGVCGYFKRRACLRWGLNFLTAVITALVAVGITALSRALTKLRFEAVGDLLLAEMDGTVESGMAFAAFLGIGVACATVSATLVSLVEPVAAGSGISEIKCVLNGVKLPRVVRFKTLLVKAVGVGLSVASGLPVGKEGPMIHSGAVVAAGLSQGKSRTFGVSTDFTRVPDFRNDQEKRDFISCGAAAGVAAAFNAPVGGTLFALEEGSSFWSQALTWRAFACAMVSAYTINIFLSGLDGHWGKLSTLGMFSFGDFNSTGQNARPYVIAELIAFVSIGCLGGLAGAVFNFLNERLTRFRMLHVTSPAARITEVVFVTSFMACVAFFVPLFMGKCRLVPDDAVYAEAVVRFYCAKGQYNDMATFFFAPAEEAIRMLFHFETGNPDAPAFGWLGLLVGWVIYAAVTCLTYGVAVPSGLFVPSLLTGAAMGRAVGELINLVLGAGSVDAGTYSLIGAAAMLGGMARMTISLAVILIECTGDLQYGLPLMLTLLAARWTGNVFNEGLYDIHIHLRHWPLLEEKPSKSVAGKLRVCDVMVTPVVQLCEVVTVRDALAVLDACSHNGFPVTFSAEAMERFPRFGNLAGIINRKHITSLIANKAFHAERPPTALPNDGTSTDGAGSDDVEGAGLGRSSGARTGAAWSRDDAPSPLSREVHSGTLATSADGAAKAVPSAQPAAARAGSSSRGSRPRSRQRGHGPSRTVGSSQSSLAPWELVRQGAYVPTDQDVKPILAAILSRGGSAAVLPTPGLSGRGGAPHGAAAAGADAEEEKQRRLSQHSMPGRAFRSAAAPAGPARSPLDDPDAAEDHDGAASPPVAIATAIVDRISAAEQRIRRTSSASSLNVGSGALSPRPAGAGHGRLASATSSAAIRPAGVSPQVAGAAMFGLDYEGQPLLPWSAMERGYPRYPTAEEARAGLSEEDLSCWLDLRPYMNATPYTVHARAPLMRGYRLFRSMGLRHLIAVNDAHDVVGILTRRDLLEEHLHNCLERRR</sequence>
<feature type="domain" description="CBS" evidence="13">
    <location>
        <begin position="1060"/>
        <end position="1117"/>
    </location>
</feature>
<dbReference type="Gene3D" id="1.10.3080.10">
    <property type="entry name" value="Clc chloride channel"/>
    <property type="match status" value="1"/>
</dbReference>
<dbReference type="SMART" id="SM00116">
    <property type="entry name" value="CBS"/>
    <property type="match status" value="2"/>
</dbReference>
<keyword evidence="9 11" id="KW-0868">Chloride</keyword>
<feature type="transmembrane region" description="Helical" evidence="11">
    <location>
        <begin position="148"/>
        <end position="168"/>
    </location>
</feature>
<feature type="transmembrane region" description="Helical" evidence="11">
    <location>
        <begin position="196"/>
        <end position="219"/>
    </location>
</feature>
<evidence type="ECO:0000256" key="12">
    <source>
        <dbReference type="SAM" id="MobiDB-lite"/>
    </source>
</evidence>
<feature type="region of interest" description="Disordered" evidence="12">
    <location>
        <begin position="962"/>
        <end position="989"/>
    </location>
</feature>
<gene>
    <name evidence="15" type="ORF">FNF28_02514</name>
    <name evidence="14" type="ORF">FNF31_03512</name>
</gene>
<feature type="transmembrane region" description="Helical" evidence="11">
    <location>
        <begin position="312"/>
        <end position="335"/>
    </location>
</feature>
<keyword evidence="2 11" id="KW-0813">Transport</keyword>
<dbReference type="GO" id="GO:0005254">
    <property type="term" value="F:chloride channel activity"/>
    <property type="evidence" value="ECO:0007669"/>
    <property type="project" value="UniProtKB-UniRule"/>
</dbReference>
<feature type="transmembrane region" description="Helical" evidence="11">
    <location>
        <begin position="582"/>
        <end position="604"/>
    </location>
</feature>
<keyword evidence="4" id="KW-0677">Repeat</keyword>
<comment type="similarity">
    <text evidence="11">Belongs to the chloride channel (TC 2.A.49) family.</text>
</comment>
<comment type="caution">
    <text evidence="14">The sequence shown here is derived from an EMBL/GenBank/DDBJ whole genome shotgun (WGS) entry which is preliminary data.</text>
</comment>
<dbReference type="PROSITE" id="PS51371">
    <property type="entry name" value="CBS"/>
    <property type="match status" value="1"/>
</dbReference>
<dbReference type="SUPFAM" id="SSF54631">
    <property type="entry name" value="CBS-domain pair"/>
    <property type="match status" value="1"/>
</dbReference>
<evidence type="ECO:0000259" key="13">
    <source>
        <dbReference type="PROSITE" id="PS51371"/>
    </source>
</evidence>
<evidence type="ECO:0000256" key="8">
    <source>
        <dbReference type="ARBA" id="ARBA00023136"/>
    </source>
</evidence>
<feature type="compositionally biased region" description="Low complexity" evidence="12">
    <location>
        <begin position="794"/>
        <end position="815"/>
    </location>
</feature>
<accession>A0A5A8D9N4</accession>
<evidence type="ECO:0000256" key="10">
    <source>
        <dbReference type="PROSITE-ProRule" id="PRU00703"/>
    </source>
</evidence>
<evidence type="ECO:0000256" key="9">
    <source>
        <dbReference type="ARBA" id="ARBA00023214"/>
    </source>
</evidence>
<dbReference type="PANTHER" id="PTHR11689:SF136">
    <property type="entry name" value="H(+)_CL(-) EXCHANGE TRANSPORTER 7"/>
    <property type="match status" value="1"/>
</dbReference>
<keyword evidence="3 11" id="KW-0812">Transmembrane</keyword>
<name>A0A5A8D9N4_CAFRO</name>
<dbReference type="InterPro" id="IPR000644">
    <property type="entry name" value="CBS_dom"/>
</dbReference>
<dbReference type="Pfam" id="PF00654">
    <property type="entry name" value="Voltage_CLC"/>
    <property type="match status" value="1"/>
</dbReference>
<feature type="transmembrane region" description="Helical" evidence="11">
    <location>
        <begin position="547"/>
        <end position="570"/>
    </location>
</feature>
<evidence type="ECO:0000256" key="1">
    <source>
        <dbReference type="ARBA" id="ARBA00004141"/>
    </source>
</evidence>
<proteinExistence type="inferred from homology"/>
<dbReference type="InterPro" id="IPR046342">
    <property type="entry name" value="CBS_dom_sf"/>
</dbReference>